<accession>A0ABV9GHC5</accession>
<dbReference type="SUPFAM" id="SSF48264">
    <property type="entry name" value="Cytochrome P450"/>
    <property type="match status" value="1"/>
</dbReference>
<evidence type="ECO:0000313" key="4">
    <source>
        <dbReference type="Proteomes" id="UP001595993"/>
    </source>
</evidence>
<organism evidence="3 4">
    <name type="scientific">Streptomyces maoxianensis</name>
    <dbReference type="NCBI Taxonomy" id="1459942"/>
    <lineage>
        <taxon>Bacteria</taxon>
        <taxon>Bacillati</taxon>
        <taxon>Actinomycetota</taxon>
        <taxon>Actinomycetes</taxon>
        <taxon>Kitasatosporales</taxon>
        <taxon>Streptomycetaceae</taxon>
        <taxon>Streptomyces</taxon>
    </lineage>
</organism>
<protein>
    <submittedName>
        <fullName evidence="3">Cytochrome P450</fullName>
    </submittedName>
</protein>
<dbReference type="Gene3D" id="1.10.630.10">
    <property type="entry name" value="Cytochrome P450"/>
    <property type="match status" value="1"/>
</dbReference>
<dbReference type="RefSeq" id="WP_381202826.1">
    <property type="nucleotide sequence ID" value="NZ_JBHSFE010000038.1"/>
</dbReference>
<dbReference type="Pfam" id="PF00067">
    <property type="entry name" value="p450"/>
    <property type="match status" value="1"/>
</dbReference>
<sequence>MSDLITHQLPADIEQRRDPYPWLDRLRRSGPVQRVELRGGGHAWMVTRYDDVMTATAHPSLSSDPRTPGSAASLSARPGGDGRRPPSMLTTDPPDHTRLRQLVSRAFTPRRVAALRPRVQQIADSLIDAVAPLGRADLVADFALPLPVAVICELLGVPFEDRGQFGRWSADMLSPPVAPAAAAAAEQARADLGGYLADLVVRKRAEPADDLLTALAAAGEENRLSDAELVGTAVLLLVAGHETTVSLIGTGTLLLLLHPDQLDRLRREPALLPSAVEEFLRYDGPVMLGVVRYAREDLHLAGTAIAAGETVVLSTGAANRDPGRFDRPDVLDIARAHNPHLALGHGLHYCLGAALARLEGQIAIGTLLRRLPALALAVNEEAVRRRPSVIRGLATLPVTFTPTALPGRP</sequence>
<keyword evidence="4" id="KW-1185">Reference proteome</keyword>
<gene>
    <name evidence="3" type="ORF">ACFO9E_33180</name>
</gene>
<evidence type="ECO:0000313" key="3">
    <source>
        <dbReference type="EMBL" id="MFC4612565.1"/>
    </source>
</evidence>
<dbReference type="Proteomes" id="UP001595993">
    <property type="component" value="Unassembled WGS sequence"/>
</dbReference>
<dbReference type="CDD" id="cd11029">
    <property type="entry name" value="CYP107-like"/>
    <property type="match status" value="1"/>
</dbReference>
<dbReference type="InterPro" id="IPR002397">
    <property type="entry name" value="Cyt_P450_B"/>
</dbReference>
<dbReference type="PRINTS" id="PR00359">
    <property type="entry name" value="BP450"/>
</dbReference>
<evidence type="ECO:0000256" key="2">
    <source>
        <dbReference type="SAM" id="MobiDB-lite"/>
    </source>
</evidence>
<evidence type="ECO:0000256" key="1">
    <source>
        <dbReference type="ARBA" id="ARBA00010617"/>
    </source>
</evidence>
<comment type="caution">
    <text evidence="3">The sequence shown here is derived from an EMBL/GenBank/DDBJ whole genome shotgun (WGS) entry which is preliminary data.</text>
</comment>
<comment type="similarity">
    <text evidence="1">Belongs to the cytochrome P450 family.</text>
</comment>
<dbReference type="PANTHER" id="PTHR46696">
    <property type="entry name" value="P450, PUTATIVE (EUROFUNG)-RELATED"/>
    <property type="match status" value="1"/>
</dbReference>
<name>A0ABV9GHC5_9ACTN</name>
<dbReference type="PANTHER" id="PTHR46696:SF1">
    <property type="entry name" value="CYTOCHROME P450 YJIB-RELATED"/>
    <property type="match status" value="1"/>
</dbReference>
<proteinExistence type="inferred from homology"/>
<dbReference type="InterPro" id="IPR001128">
    <property type="entry name" value="Cyt_P450"/>
</dbReference>
<dbReference type="EMBL" id="JBHSFE010000038">
    <property type="protein sequence ID" value="MFC4612565.1"/>
    <property type="molecule type" value="Genomic_DNA"/>
</dbReference>
<feature type="region of interest" description="Disordered" evidence="2">
    <location>
        <begin position="57"/>
        <end position="95"/>
    </location>
</feature>
<feature type="compositionally biased region" description="Polar residues" evidence="2">
    <location>
        <begin position="57"/>
        <end position="73"/>
    </location>
</feature>
<reference evidence="4" key="1">
    <citation type="journal article" date="2019" name="Int. J. Syst. Evol. Microbiol.">
        <title>The Global Catalogue of Microorganisms (GCM) 10K type strain sequencing project: providing services to taxonomists for standard genome sequencing and annotation.</title>
        <authorList>
            <consortium name="The Broad Institute Genomics Platform"/>
            <consortium name="The Broad Institute Genome Sequencing Center for Infectious Disease"/>
            <person name="Wu L."/>
            <person name="Ma J."/>
        </authorList>
    </citation>
    <scope>NUCLEOTIDE SEQUENCE [LARGE SCALE GENOMIC DNA]</scope>
    <source>
        <strain evidence="4">CGMCC 4.7139</strain>
    </source>
</reference>
<dbReference type="InterPro" id="IPR036396">
    <property type="entry name" value="Cyt_P450_sf"/>
</dbReference>